<evidence type="ECO:0000256" key="2">
    <source>
        <dbReference type="SAM" id="Phobius"/>
    </source>
</evidence>
<evidence type="ECO:0000313" key="3">
    <source>
        <dbReference type="EMBL" id="BAL53675.1"/>
    </source>
</evidence>
<keyword evidence="2" id="KW-0472">Membrane</keyword>
<feature type="compositionally biased region" description="Gly residues" evidence="1">
    <location>
        <begin position="154"/>
        <end position="200"/>
    </location>
</feature>
<reference evidence="3" key="2">
    <citation type="journal article" date="2012" name="PLoS ONE">
        <title>A Deeply Branching Thermophilic Bacterium with an Ancient Acetyl-CoA Pathway Dominates a Subsurface Ecosystem.</title>
        <authorList>
            <person name="Takami H."/>
            <person name="Noguchi H."/>
            <person name="Takaki Y."/>
            <person name="Uchiyama I."/>
            <person name="Toyoda A."/>
            <person name="Nishi S."/>
            <person name="Chee G.-J."/>
            <person name="Arai W."/>
            <person name="Nunoura T."/>
            <person name="Itoh T."/>
            <person name="Hattori M."/>
            <person name="Takai K."/>
        </authorList>
    </citation>
    <scope>NUCLEOTIDE SEQUENCE</scope>
</reference>
<name>H5SBY9_9BACT</name>
<evidence type="ECO:0000256" key="1">
    <source>
        <dbReference type="SAM" id="MobiDB-lite"/>
    </source>
</evidence>
<feature type="region of interest" description="Disordered" evidence="1">
    <location>
        <begin position="147"/>
        <end position="220"/>
    </location>
</feature>
<keyword evidence="2" id="KW-0812">Transmembrane</keyword>
<gene>
    <name evidence="3" type="ORF">HGMM_F07G10C03</name>
</gene>
<protein>
    <submittedName>
        <fullName evidence="3">Uncharacterized protein</fullName>
    </submittedName>
</protein>
<keyword evidence="2" id="KW-1133">Transmembrane helix</keyword>
<dbReference type="AlphaFoldDB" id="H5SBY9"/>
<dbReference type="EMBL" id="AP011664">
    <property type="protein sequence ID" value="BAL53675.1"/>
    <property type="molecule type" value="Genomic_DNA"/>
</dbReference>
<feature type="region of interest" description="Disordered" evidence="1">
    <location>
        <begin position="255"/>
        <end position="283"/>
    </location>
</feature>
<accession>H5SBY9</accession>
<organism evidence="3">
    <name type="scientific">uncultured Planctomycetota bacterium</name>
    <dbReference type="NCBI Taxonomy" id="120965"/>
    <lineage>
        <taxon>Bacteria</taxon>
        <taxon>Pseudomonadati</taxon>
        <taxon>Planctomycetota</taxon>
        <taxon>environmental samples</taxon>
    </lineage>
</organism>
<sequence length="283" mass="32225">MREYFERTWDWVKNRTLDAYDFVREEREKVAIIAVVVILLLFLGGMAFAWWYGSRPDPQLEAMRELREKIDNETDPEKRRELMREYFQGMRNLNEEQRTILWAEMEENNRFNDRLRQLFSLPYEERIKQIDQDIDRMLEMRRKFEEMRQQGFRGPRGGPGGNPGGPGAPGKPNFGGAGPGKPNPGGFGRGPGGGGPGGPQAGPPGAFPGQQRRPLSSEERDRLRRLYLDHTSPEMRAMRSEYRRLMQERMQQRGISFSGGRGFGGPGFGPGFGGPGFGGGPRR</sequence>
<feature type="transmembrane region" description="Helical" evidence="2">
    <location>
        <begin position="30"/>
        <end position="53"/>
    </location>
</feature>
<reference evidence="3" key="1">
    <citation type="journal article" date="2005" name="Environ. Microbiol.">
        <title>Genetic and functional properties of uncultivated thermophilic crenarchaeotes from a subsurface gold mine as revealed by analysis of genome fragments.</title>
        <authorList>
            <person name="Nunoura T."/>
            <person name="Hirayama H."/>
            <person name="Takami H."/>
            <person name="Oida H."/>
            <person name="Nishi S."/>
            <person name="Shimamura S."/>
            <person name="Suzuki Y."/>
            <person name="Inagaki F."/>
            <person name="Takai K."/>
            <person name="Nealson K.H."/>
            <person name="Horikoshi K."/>
        </authorList>
    </citation>
    <scope>NUCLEOTIDE SEQUENCE</scope>
</reference>
<proteinExistence type="predicted"/>
<feature type="compositionally biased region" description="Gly residues" evidence="1">
    <location>
        <begin position="257"/>
        <end position="283"/>
    </location>
</feature>